<evidence type="ECO:0000259" key="5">
    <source>
        <dbReference type="PROSITE" id="PS50059"/>
    </source>
</evidence>
<evidence type="ECO:0000256" key="3">
    <source>
        <dbReference type="PROSITE-ProRule" id="PRU00277"/>
    </source>
</evidence>
<dbReference type="STRING" id="1285928.SAMN04487894_106232"/>
<comment type="similarity">
    <text evidence="4">Belongs to the FKBP-type PPIase family.</text>
</comment>
<gene>
    <name evidence="6" type="ORF">SAMN04487894_106232</name>
</gene>
<dbReference type="EMBL" id="FMZO01000006">
    <property type="protein sequence ID" value="SDD16318.1"/>
    <property type="molecule type" value="Genomic_DNA"/>
</dbReference>
<dbReference type="EC" id="5.2.1.8" evidence="4"/>
<dbReference type="OrthoDB" id="669809at2"/>
<dbReference type="InterPro" id="IPR046357">
    <property type="entry name" value="PPIase_dom_sf"/>
</dbReference>
<dbReference type="InterPro" id="IPR001179">
    <property type="entry name" value="PPIase_FKBP_dom"/>
</dbReference>
<feature type="domain" description="PPIase FKBP-type" evidence="5">
    <location>
        <begin position="78"/>
        <end position="167"/>
    </location>
</feature>
<dbReference type="Proteomes" id="UP000198757">
    <property type="component" value="Unassembled WGS sequence"/>
</dbReference>
<comment type="catalytic activity">
    <reaction evidence="1 3 4">
        <text>[protein]-peptidylproline (omega=180) = [protein]-peptidylproline (omega=0)</text>
        <dbReference type="Rhea" id="RHEA:16237"/>
        <dbReference type="Rhea" id="RHEA-COMP:10747"/>
        <dbReference type="Rhea" id="RHEA-COMP:10748"/>
        <dbReference type="ChEBI" id="CHEBI:83833"/>
        <dbReference type="ChEBI" id="CHEBI:83834"/>
        <dbReference type="EC" id="5.2.1.8"/>
    </reaction>
</comment>
<keyword evidence="3 4" id="KW-0413">Isomerase</keyword>
<reference evidence="7" key="1">
    <citation type="submission" date="2016-10" db="EMBL/GenBank/DDBJ databases">
        <authorList>
            <person name="Varghese N."/>
            <person name="Submissions S."/>
        </authorList>
    </citation>
    <scope>NUCLEOTIDE SEQUENCE [LARGE SCALE GENOMIC DNA]</scope>
    <source>
        <strain evidence="7">DSM 25811 / CCM 8410 / LMG 26954 / E90</strain>
    </source>
</reference>
<dbReference type="SUPFAM" id="SSF54534">
    <property type="entry name" value="FKBP-like"/>
    <property type="match status" value="1"/>
</dbReference>
<accession>A0A1G6SHK3</accession>
<evidence type="ECO:0000313" key="7">
    <source>
        <dbReference type="Proteomes" id="UP000198757"/>
    </source>
</evidence>
<dbReference type="RefSeq" id="WP_143019759.1">
    <property type="nucleotide sequence ID" value="NZ_FMZO01000006.1"/>
</dbReference>
<keyword evidence="7" id="KW-1185">Reference proteome</keyword>
<dbReference type="AlphaFoldDB" id="A0A1G6SHK3"/>
<dbReference type="Gene3D" id="3.10.50.40">
    <property type="match status" value="1"/>
</dbReference>
<dbReference type="GO" id="GO:0003755">
    <property type="term" value="F:peptidyl-prolyl cis-trans isomerase activity"/>
    <property type="evidence" value="ECO:0007669"/>
    <property type="project" value="UniProtKB-UniRule"/>
</dbReference>
<dbReference type="PROSITE" id="PS51257">
    <property type="entry name" value="PROKAR_LIPOPROTEIN"/>
    <property type="match status" value="1"/>
</dbReference>
<evidence type="ECO:0000256" key="1">
    <source>
        <dbReference type="ARBA" id="ARBA00000971"/>
    </source>
</evidence>
<dbReference type="Pfam" id="PF00254">
    <property type="entry name" value="FKBP_C"/>
    <property type="match status" value="1"/>
</dbReference>
<name>A0A1G6SHK3_NIADE</name>
<evidence type="ECO:0000313" key="6">
    <source>
        <dbReference type="EMBL" id="SDD16318.1"/>
    </source>
</evidence>
<organism evidence="6 7">
    <name type="scientific">Niabella drilacis (strain DSM 25811 / CCM 8410 / CCUG 62505 / LMG 26954 / E90)</name>
    <dbReference type="NCBI Taxonomy" id="1285928"/>
    <lineage>
        <taxon>Bacteria</taxon>
        <taxon>Pseudomonadati</taxon>
        <taxon>Bacteroidota</taxon>
        <taxon>Chitinophagia</taxon>
        <taxon>Chitinophagales</taxon>
        <taxon>Chitinophagaceae</taxon>
        <taxon>Niabella</taxon>
    </lineage>
</organism>
<keyword evidence="2 3" id="KW-0697">Rotamase</keyword>
<dbReference type="PROSITE" id="PS50059">
    <property type="entry name" value="FKBP_PPIASE"/>
    <property type="match status" value="1"/>
</dbReference>
<sequence>MKVPILVLFFIAGLAVSCSKSDDKPACTNKLSLSRDRQIIDSFLQKNGQKELFHFDSQELVYYYIEKPGTGTTKPTIDSLVSFRYIGRLMNGTIVDSLTVKQPPTAPLRTFGSGVRVVYAISQLSKGGKIRLVIPSSSQFGCLQVAGVNIVPPNSQLVYEYELTDMIPSY</sequence>
<proteinExistence type="inferred from homology"/>
<evidence type="ECO:0000256" key="4">
    <source>
        <dbReference type="RuleBase" id="RU003915"/>
    </source>
</evidence>
<protein>
    <recommendedName>
        <fullName evidence="4">Peptidyl-prolyl cis-trans isomerase</fullName>
        <ecNumber evidence="4">5.2.1.8</ecNumber>
    </recommendedName>
</protein>
<evidence type="ECO:0000256" key="2">
    <source>
        <dbReference type="ARBA" id="ARBA00023110"/>
    </source>
</evidence>